<dbReference type="Gene3D" id="2.130.10.10">
    <property type="entry name" value="YVTN repeat-like/Quinoprotein amine dehydrogenase"/>
    <property type="match status" value="4"/>
</dbReference>
<evidence type="ECO:0000256" key="1">
    <source>
        <dbReference type="ARBA" id="ARBA00004613"/>
    </source>
</evidence>
<evidence type="ECO:0000259" key="6">
    <source>
        <dbReference type="Pfam" id="PF24517"/>
    </source>
</evidence>
<name>A0A3D9JVM5_9BACL</name>
<sequence length="1359" mass="147590">MRDFLGKFGKLAVWAILLAILTVGGPPGVSKAASGISDTLKLYPTEDARVESRNANTNFGSSVKGLHVKQNSVDFRESMLKFNVSGMNERGPGYTVKLRLYYTYPGSTVPNGTTSLYEMSDPGVWSESTVTWQTRPTPGAAIGSVTNPAHSGTWIEFDVTNAIQGDGIYSFYLKSTAWNNDVYFNSREDTANKPELVATWPVVAASMPNDGAPETPVNERTITISFQKAMDPATMNPSSIVVTREPGNTAVPYTVYSAQQGSYTFTLPDPLSYRKTYKIAIKPTVRYADGSPLAAEVVRTFRTAPEAKDSLTTTSYKPWLAQLHLTSPESVAQGIKGGEGAQLITTLELSRSNPNLMLMGIDTYSVWRSEDGGANWRISDDGSRISATGVIDAAIDPENDRLAFAAASADYETVVTPGAGLYKSEDGGRSWRQVLQGAYYSRLPDGYLIRSSGSLIQFGPKMGSERIVYAAFHEEGVFRSDDSGETWTPIGLDGEIVTELNYDADSGRLLAATYGGGLYASEDGGANWTLKSAGLSSANIRSLAVLPSDSDTWAVIAGANAMYVTYNAGATWQPIAPPAGLPAGSSLKRAVFGAPDAAGHSRLYLSLHAMRYPFRVSNDMGATWSGEPTLRLEPVFYQSERGWEGEAVATDPHDPDTVWVSFRAQLFKSTDGGLTFEISNSGYSGARARAFLFDEANDNDVLIGLTDIGIAKSVDPGSSALYPMFYELTTDQANKIRVPELSNAKTVSAMTRDPNDRNHLWISVGNYASSLIAESRDGGQSFKQLNGTTGNLLTSIAYHPQQSQIIYADDRISLDNGATWTFLPRDVLAVSPFNGDIVYSANTIYSQKEYDENGNVLNRVYRSDDRGATWAAIADLPASDPSGRLMIRELLADKFVPGRVWLAANDGVYRLDGATLTKFAAGNGLLAHPHGDIEMFSIDQDPLNANHLVAGGADYVERAQGAGLFETYDGGQTWMKVPDIPGKADIWHVKFHPTAAKVYIATSAGTWVYEYDKLLHKDDFNDGNLAGWNVVAGAASVTQAVYESVMSLTDTQRSLVVTGHTAWADFEVAARIGAETWNAEGVVSLVARYTDEDNFYRLEYAPAETKIRLVKRREGAETILAESLVPAPELGELRELRLIVNGKKLQGCIDDICALAATDDSLASGRAGVATSDQPAYIDDWTVSNPYRFRDDFEDSQAYGWTGDRGNWSVSSGGAGGGYAYRASDPSANRSMNGSREWRDYSFETSFRVDSWNAGAWVSMYARYTDAANYYFAYYTRSDNRFRILKRVNGVSTVLATSASIDPTAGVYHRMRFQVEGDQLTLSFNGLIVASVTDATFGSGSIGLSTTNQPASFDDIFVK</sequence>
<dbReference type="NCBIfam" id="NF033679">
    <property type="entry name" value="DNRLRE_dom"/>
    <property type="match status" value="1"/>
</dbReference>
<evidence type="ECO:0000259" key="4">
    <source>
        <dbReference type="Pfam" id="PF06439"/>
    </source>
</evidence>
<keyword evidence="2" id="KW-0964">Secreted</keyword>
<comment type="subcellular location">
    <subcellularLocation>
        <location evidence="1">Secreted</location>
    </subcellularLocation>
</comment>
<dbReference type="EMBL" id="QRDZ01000009">
    <property type="protein sequence ID" value="RED77587.1"/>
    <property type="molecule type" value="Genomic_DNA"/>
</dbReference>
<dbReference type="Pfam" id="PF13205">
    <property type="entry name" value="Big_5"/>
    <property type="match status" value="1"/>
</dbReference>
<evidence type="ECO:0000256" key="3">
    <source>
        <dbReference type="ARBA" id="ARBA00022729"/>
    </source>
</evidence>
<evidence type="ECO:0000259" key="5">
    <source>
        <dbReference type="Pfam" id="PF13205"/>
    </source>
</evidence>
<gene>
    <name evidence="7" type="ORF">DFP98_109198</name>
</gene>
<dbReference type="OrthoDB" id="9757947at2"/>
<dbReference type="GO" id="GO:0010411">
    <property type="term" value="P:xyloglucan metabolic process"/>
    <property type="evidence" value="ECO:0007669"/>
    <property type="project" value="TreeGrafter"/>
</dbReference>
<dbReference type="InterPro" id="IPR055372">
    <property type="entry name" value="CBM96"/>
</dbReference>
<proteinExistence type="predicted"/>
<dbReference type="PANTHER" id="PTHR43739:SF5">
    <property type="entry name" value="EXO-ALPHA-SIALIDASE"/>
    <property type="match status" value="1"/>
</dbReference>
<keyword evidence="3" id="KW-0732">Signal</keyword>
<dbReference type="Pfam" id="PF06439">
    <property type="entry name" value="3keto-disac_hyd"/>
    <property type="match status" value="1"/>
</dbReference>
<evidence type="ECO:0000313" key="7">
    <source>
        <dbReference type="EMBL" id="RED77587.1"/>
    </source>
</evidence>
<evidence type="ECO:0000256" key="2">
    <source>
        <dbReference type="ARBA" id="ARBA00022525"/>
    </source>
</evidence>
<dbReference type="GO" id="GO:0005576">
    <property type="term" value="C:extracellular region"/>
    <property type="evidence" value="ECO:0007669"/>
    <property type="project" value="UniProtKB-SubCell"/>
</dbReference>
<dbReference type="Pfam" id="PF24517">
    <property type="entry name" value="CBM96"/>
    <property type="match status" value="1"/>
</dbReference>
<dbReference type="InterPro" id="IPR052025">
    <property type="entry name" value="Xyloglucanase_GH74"/>
</dbReference>
<feature type="domain" description="Carbohydrate-binding module family 96" evidence="6">
    <location>
        <begin position="40"/>
        <end position="198"/>
    </location>
</feature>
<reference evidence="7 8" key="1">
    <citation type="submission" date="2018-07" db="EMBL/GenBank/DDBJ databases">
        <title>Genomic Encyclopedia of Type Strains, Phase III (KMG-III): the genomes of soil and plant-associated and newly described type strains.</title>
        <authorList>
            <person name="Whitman W."/>
        </authorList>
    </citation>
    <scope>NUCLEOTIDE SEQUENCE [LARGE SCALE GENOMIC DNA]</scope>
    <source>
        <strain evidence="7 8">CECT 7287</strain>
    </source>
</reference>
<dbReference type="InterPro" id="IPR032812">
    <property type="entry name" value="SbsA_Ig"/>
</dbReference>
<feature type="domain" description="3-keto-alpha-glucoside-1,2-lyase/3-keto-2-hydroxy-glucal hydratase" evidence="4">
    <location>
        <begin position="1190"/>
        <end position="1359"/>
    </location>
</feature>
<dbReference type="InterPro" id="IPR010496">
    <property type="entry name" value="AL/BT2_dom"/>
</dbReference>
<dbReference type="SUPFAM" id="SSF110296">
    <property type="entry name" value="Oligoxyloglucan reducing end-specific cellobiohydrolase"/>
    <property type="match status" value="3"/>
</dbReference>
<protein>
    <submittedName>
        <fullName evidence="7">Ig-like domain-containing protein</fullName>
    </submittedName>
</protein>
<dbReference type="InterPro" id="IPR015943">
    <property type="entry name" value="WD40/YVTN_repeat-like_dom_sf"/>
</dbReference>
<dbReference type="Gene3D" id="2.60.40.1220">
    <property type="match status" value="1"/>
</dbReference>
<organism evidence="7 8">
    <name type="scientific">Cohnella phaseoli</name>
    <dbReference type="NCBI Taxonomy" id="456490"/>
    <lineage>
        <taxon>Bacteria</taxon>
        <taxon>Bacillati</taxon>
        <taxon>Bacillota</taxon>
        <taxon>Bacilli</taxon>
        <taxon>Bacillales</taxon>
        <taxon>Paenibacillaceae</taxon>
        <taxon>Cohnella</taxon>
    </lineage>
</organism>
<evidence type="ECO:0000313" key="8">
    <source>
        <dbReference type="Proteomes" id="UP000256977"/>
    </source>
</evidence>
<dbReference type="Proteomes" id="UP000256977">
    <property type="component" value="Unassembled WGS sequence"/>
</dbReference>
<dbReference type="Gene3D" id="2.60.120.560">
    <property type="entry name" value="Exo-inulinase, domain 1"/>
    <property type="match status" value="2"/>
</dbReference>
<dbReference type="RefSeq" id="WP_116061196.1">
    <property type="nucleotide sequence ID" value="NZ_QRDZ01000009.1"/>
</dbReference>
<dbReference type="GO" id="GO:0016787">
    <property type="term" value="F:hydrolase activity"/>
    <property type="evidence" value="ECO:0007669"/>
    <property type="project" value="InterPro"/>
</dbReference>
<feature type="domain" description="SbsA Ig-like" evidence="5">
    <location>
        <begin position="199"/>
        <end position="303"/>
    </location>
</feature>
<accession>A0A3D9JVM5</accession>
<dbReference type="InterPro" id="IPR014755">
    <property type="entry name" value="Cu-Rt/internalin_Ig-like"/>
</dbReference>
<keyword evidence="8" id="KW-1185">Reference proteome</keyword>
<comment type="caution">
    <text evidence="7">The sequence shown here is derived from an EMBL/GenBank/DDBJ whole genome shotgun (WGS) entry which is preliminary data.</text>
</comment>
<dbReference type="CDD" id="cd15482">
    <property type="entry name" value="Sialidase_non-viral"/>
    <property type="match status" value="2"/>
</dbReference>
<dbReference type="PANTHER" id="PTHR43739">
    <property type="entry name" value="XYLOGLUCANASE (EUROFUNG)"/>
    <property type="match status" value="1"/>
</dbReference>